<feature type="region of interest" description="Disordered" evidence="1">
    <location>
        <begin position="1"/>
        <end position="50"/>
    </location>
</feature>
<dbReference type="RefSeq" id="WP_209766249.1">
    <property type="nucleotide sequence ID" value="NZ_JAGINP010000006.1"/>
</dbReference>
<evidence type="ECO:0000256" key="1">
    <source>
        <dbReference type="SAM" id="MobiDB-lite"/>
    </source>
</evidence>
<dbReference type="EMBL" id="JAGINP010000006">
    <property type="protein sequence ID" value="MBP2292382.1"/>
    <property type="molecule type" value="Genomic_DNA"/>
</dbReference>
<keyword evidence="2" id="KW-0812">Transmembrane</keyword>
<dbReference type="Proteomes" id="UP000781958">
    <property type="component" value="Unassembled WGS sequence"/>
</dbReference>
<evidence type="ECO:0000313" key="3">
    <source>
        <dbReference type="EMBL" id="MBP2292382.1"/>
    </source>
</evidence>
<organism evidence="3 4">
    <name type="scientific">Azospirillum rugosum</name>
    <dbReference type="NCBI Taxonomy" id="416170"/>
    <lineage>
        <taxon>Bacteria</taxon>
        <taxon>Pseudomonadati</taxon>
        <taxon>Pseudomonadota</taxon>
        <taxon>Alphaproteobacteria</taxon>
        <taxon>Rhodospirillales</taxon>
        <taxon>Azospirillaceae</taxon>
        <taxon>Azospirillum</taxon>
    </lineage>
</organism>
<gene>
    <name evidence="3" type="ORF">J2851_002152</name>
</gene>
<sequence>MSKTGASNASPYWNPLGETGGNRGTEGNQQVEDGQDEGGTEDVRDRRRERAAAVLARRIRRRSTMRDLARALLIGALVTLAVLAVEIGRKAFVVINRADLTTSTTTG</sequence>
<protein>
    <submittedName>
        <fullName evidence="3">Uncharacterized protein</fullName>
    </submittedName>
</protein>
<feature type="transmembrane region" description="Helical" evidence="2">
    <location>
        <begin position="68"/>
        <end position="87"/>
    </location>
</feature>
<name>A0ABS4SII9_9PROT</name>
<accession>A0ABS4SII9</accession>
<keyword evidence="2" id="KW-0472">Membrane</keyword>
<feature type="compositionally biased region" description="Polar residues" evidence="1">
    <location>
        <begin position="1"/>
        <end position="11"/>
    </location>
</feature>
<feature type="compositionally biased region" description="Basic and acidic residues" evidence="1">
    <location>
        <begin position="41"/>
        <end position="50"/>
    </location>
</feature>
<evidence type="ECO:0000313" key="4">
    <source>
        <dbReference type="Proteomes" id="UP000781958"/>
    </source>
</evidence>
<comment type="caution">
    <text evidence="3">The sequence shown here is derived from an EMBL/GenBank/DDBJ whole genome shotgun (WGS) entry which is preliminary data.</text>
</comment>
<keyword evidence="4" id="KW-1185">Reference proteome</keyword>
<reference evidence="3 4" key="1">
    <citation type="submission" date="2021-03" db="EMBL/GenBank/DDBJ databases">
        <title>Genomic Encyclopedia of Type Strains, Phase III (KMG-III): the genomes of soil and plant-associated and newly described type strains.</title>
        <authorList>
            <person name="Whitman W."/>
        </authorList>
    </citation>
    <scope>NUCLEOTIDE SEQUENCE [LARGE SCALE GENOMIC DNA]</scope>
    <source>
        <strain evidence="3 4">IMMIB AFH-6</strain>
    </source>
</reference>
<keyword evidence="2" id="KW-1133">Transmembrane helix</keyword>
<proteinExistence type="predicted"/>
<evidence type="ECO:0000256" key="2">
    <source>
        <dbReference type="SAM" id="Phobius"/>
    </source>
</evidence>